<comment type="caution">
    <text evidence="8">The sequence shown here is derived from an EMBL/GenBank/DDBJ whole genome shotgun (WGS) entry which is preliminary data.</text>
</comment>
<sequence length="195" mass="20851">MAGGKQMKSLAVFASGNGTNFEALANAAQAVDSHYQIAVLVCDQMQAPVIQKAAARHIPTLVVNFKDYANKAAAETYILSQLPPVDALILAGYMRIIGPTLLNAFPKRIINLHPALLPSFPGRQGIKDAFDYGVKVTGVTVHYVDAGIDTGEIIAQDPVRVSPGMTLAQLEAAIHHQEHQTFPATVKQLIEEGAI</sequence>
<evidence type="ECO:0000256" key="5">
    <source>
        <dbReference type="ARBA" id="ARBA00047664"/>
    </source>
</evidence>
<keyword evidence="2 6" id="KW-0808">Transferase</keyword>
<evidence type="ECO:0000256" key="3">
    <source>
        <dbReference type="ARBA" id="ARBA00022755"/>
    </source>
</evidence>
<dbReference type="InterPro" id="IPR036477">
    <property type="entry name" value="Formyl_transf_N_sf"/>
</dbReference>
<dbReference type="EMBL" id="ACIZ01000072">
    <property type="protein sequence ID" value="EEN80000.1"/>
    <property type="molecule type" value="Genomic_DNA"/>
</dbReference>
<evidence type="ECO:0000313" key="8">
    <source>
        <dbReference type="EMBL" id="EEN80000.1"/>
    </source>
</evidence>
<dbReference type="GO" id="GO:0006189">
    <property type="term" value="P:'de novo' IMP biosynthetic process"/>
    <property type="evidence" value="ECO:0007669"/>
    <property type="project" value="UniProtKB-UniRule"/>
</dbReference>
<evidence type="ECO:0000256" key="1">
    <source>
        <dbReference type="ARBA" id="ARBA00005054"/>
    </source>
</evidence>
<protein>
    <recommendedName>
        <fullName evidence="6">Phosphoribosylglycinamide formyltransferase</fullName>
        <ecNumber evidence="6">2.1.2.2</ecNumber>
    </recommendedName>
    <alternativeName>
        <fullName evidence="6">5'-phosphoribosylglycinamide transformylase</fullName>
    </alternativeName>
    <alternativeName>
        <fullName evidence="6">GAR transformylase</fullName>
        <shortName evidence="6">GART</shortName>
    </alternativeName>
</protein>
<dbReference type="CDD" id="cd08645">
    <property type="entry name" value="FMT_core_GART"/>
    <property type="match status" value="1"/>
</dbReference>
<keyword evidence="9" id="KW-1185">Reference proteome</keyword>
<dbReference type="AlphaFoldDB" id="C2JY79"/>
<evidence type="ECO:0000259" key="7">
    <source>
        <dbReference type="Pfam" id="PF00551"/>
    </source>
</evidence>
<dbReference type="Gene3D" id="3.40.50.170">
    <property type="entry name" value="Formyl transferase, N-terminal domain"/>
    <property type="match status" value="1"/>
</dbReference>
<dbReference type="InterPro" id="IPR001555">
    <property type="entry name" value="GART_AS"/>
</dbReference>
<feature type="binding site" evidence="6">
    <location>
        <position position="111"/>
    </location>
    <ligand>
        <name>(6R)-10-formyltetrahydrofolate</name>
        <dbReference type="ChEBI" id="CHEBI:195366"/>
    </ligand>
</feature>
<comment type="pathway">
    <text evidence="1 6">Purine metabolism; IMP biosynthesis via de novo pathway; N(2)-formyl-N(1)-(5-phospho-D-ribosyl)glycinamide from N(1)-(5-phospho-D-ribosyl)glycinamide (10-formyl THF route): step 1/1.</text>
</comment>
<dbReference type="HAMAP" id="MF_01930">
    <property type="entry name" value="PurN"/>
    <property type="match status" value="1"/>
</dbReference>
<dbReference type="NCBIfam" id="TIGR00639">
    <property type="entry name" value="PurN"/>
    <property type="match status" value="1"/>
</dbReference>
<evidence type="ECO:0000256" key="6">
    <source>
        <dbReference type="HAMAP-Rule" id="MF_01930"/>
    </source>
</evidence>
<dbReference type="Proteomes" id="UP000004525">
    <property type="component" value="Unassembled WGS sequence"/>
</dbReference>
<dbReference type="UniPathway" id="UPA00074">
    <property type="reaction ID" value="UER00126"/>
</dbReference>
<evidence type="ECO:0000313" key="9">
    <source>
        <dbReference type="Proteomes" id="UP000004525"/>
    </source>
</evidence>
<dbReference type="HOGENOM" id="CLU_038395_1_3_9"/>
<dbReference type="Pfam" id="PF00551">
    <property type="entry name" value="Formyl_trans_N"/>
    <property type="match status" value="1"/>
</dbReference>
<evidence type="ECO:0000256" key="4">
    <source>
        <dbReference type="ARBA" id="ARBA00038440"/>
    </source>
</evidence>
<feature type="binding site" evidence="6">
    <location>
        <begin position="18"/>
        <end position="20"/>
    </location>
    <ligand>
        <name>N(1)-(5-phospho-beta-D-ribosyl)glycinamide</name>
        <dbReference type="ChEBI" id="CHEBI:143788"/>
    </ligand>
</feature>
<evidence type="ECO:0000256" key="2">
    <source>
        <dbReference type="ARBA" id="ARBA00022679"/>
    </source>
</evidence>
<dbReference type="PROSITE" id="PS00373">
    <property type="entry name" value="GART"/>
    <property type="match status" value="1"/>
</dbReference>
<feature type="binding site" evidence="6">
    <location>
        <begin position="94"/>
        <end position="97"/>
    </location>
    <ligand>
        <name>(6R)-10-formyltetrahydrofolate</name>
        <dbReference type="ChEBI" id="CHEBI:195366"/>
    </ligand>
</feature>
<feature type="active site" description="Proton donor" evidence="6">
    <location>
        <position position="113"/>
    </location>
</feature>
<keyword evidence="3 6" id="KW-0658">Purine biosynthesis</keyword>
<dbReference type="GO" id="GO:0005829">
    <property type="term" value="C:cytosol"/>
    <property type="evidence" value="ECO:0007669"/>
    <property type="project" value="TreeGrafter"/>
</dbReference>
<comment type="similarity">
    <text evidence="4 6">Belongs to the GART family.</text>
</comment>
<dbReference type="PANTHER" id="PTHR43369:SF2">
    <property type="entry name" value="PHOSPHORIBOSYLGLYCINAMIDE FORMYLTRANSFERASE"/>
    <property type="match status" value="1"/>
</dbReference>
<accession>C2JY79</accession>
<feature type="site" description="Raises pKa of active site His" evidence="6">
    <location>
        <position position="149"/>
    </location>
</feature>
<gene>
    <name evidence="6 8" type="primary">purN</name>
    <name evidence="8" type="ORF">HMPREF0539_1864</name>
</gene>
<name>C2JY79_LACRM</name>
<organism evidence="8 9">
    <name type="scientific">Lacticaseibacillus rhamnosus (strain LMS2-1)</name>
    <dbReference type="NCBI Taxonomy" id="525361"/>
    <lineage>
        <taxon>Bacteria</taxon>
        <taxon>Bacillati</taxon>
        <taxon>Bacillota</taxon>
        <taxon>Bacilli</taxon>
        <taxon>Lactobacillales</taxon>
        <taxon>Lactobacillaceae</taxon>
        <taxon>Lacticaseibacillus</taxon>
    </lineage>
</organism>
<dbReference type="PANTHER" id="PTHR43369">
    <property type="entry name" value="PHOSPHORIBOSYLGLYCINAMIDE FORMYLTRANSFERASE"/>
    <property type="match status" value="1"/>
</dbReference>
<dbReference type="EC" id="2.1.2.2" evidence="6"/>
<dbReference type="SUPFAM" id="SSF53328">
    <property type="entry name" value="Formyltransferase"/>
    <property type="match status" value="1"/>
</dbReference>
<comment type="catalytic activity">
    <reaction evidence="5 6">
        <text>N(1)-(5-phospho-beta-D-ribosyl)glycinamide + (6R)-10-formyltetrahydrofolate = N(2)-formyl-N(1)-(5-phospho-beta-D-ribosyl)glycinamide + (6S)-5,6,7,8-tetrahydrofolate + H(+)</text>
        <dbReference type="Rhea" id="RHEA:15053"/>
        <dbReference type="ChEBI" id="CHEBI:15378"/>
        <dbReference type="ChEBI" id="CHEBI:57453"/>
        <dbReference type="ChEBI" id="CHEBI:143788"/>
        <dbReference type="ChEBI" id="CHEBI:147286"/>
        <dbReference type="ChEBI" id="CHEBI:195366"/>
        <dbReference type="EC" id="2.1.2.2"/>
    </reaction>
</comment>
<reference evidence="8" key="1">
    <citation type="submission" date="2009-01" db="EMBL/GenBank/DDBJ databases">
        <authorList>
            <person name="Qin X."/>
            <person name="Bachman B."/>
            <person name="Battles P."/>
            <person name="Bell A."/>
            <person name="Bess C."/>
            <person name="Bickham C."/>
            <person name="Chaboub L."/>
            <person name="Chen D."/>
            <person name="Coyle M."/>
            <person name="Deiros D.R."/>
            <person name="Dinh H."/>
            <person name="Forbes L."/>
            <person name="Fowler G."/>
            <person name="Francisco L."/>
            <person name="Fu Q."/>
            <person name="Gubbala S."/>
            <person name="Hale W."/>
            <person name="Han Y."/>
            <person name="Hemphill L."/>
            <person name="Highlander S.K."/>
            <person name="Hirani K."/>
            <person name="Hogues M."/>
            <person name="Jackson L."/>
            <person name="Jakkamsetti A."/>
            <person name="Javaid M."/>
            <person name="Jiang H."/>
            <person name="Korchina V."/>
            <person name="Kovar C."/>
            <person name="Lara F."/>
            <person name="Lee S."/>
            <person name="Mata R."/>
            <person name="Mathew T."/>
            <person name="Moen C."/>
            <person name="Morales K."/>
            <person name="Munidasa M."/>
            <person name="Nazareth L."/>
            <person name="Ngo R."/>
            <person name="Nguyen L."/>
            <person name="Okwuonu G."/>
            <person name="Ongeri F."/>
            <person name="Patil S."/>
            <person name="Petrosino J."/>
            <person name="Pham C."/>
            <person name="Pham P."/>
            <person name="Pu L.-L."/>
            <person name="Puazo M."/>
            <person name="Raj R."/>
            <person name="Reid J."/>
            <person name="Rouhana J."/>
            <person name="Saada N."/>
            <person name="Shang Y."/>
            <person name="Simmons D."/>
            <person name="Thornton R."/>
            <person name="Warren J."/>
            <person name="Weissenberger G."/>
            <person name="Zhang J."/>
            <person name="Zhang L."/>
            <person name="Zhou C."/>
            <person name="Zhu D."/>
            <person name="Muzny D."/>
            <person name="Worley K."/>
            <person name="Gibbs R."/>
        </authorList>
    </citation>
    <scope>NUCLEOTIDE SEQUENCE [LARGE SCALE GENOMIC DNA]</scope>
    <source>
        <strain evidence="8">LMS2-1</strain>
    </source>
</reference>
<proteinExistence type="inferred from homology"/>
<dbReference type="GO" id="GO:0004644">
    <property type="term" value="F:phosphoribosylglycinamide formyltransferase activity"/>
    <property type="evidence" value="ECO:0007669"/>
    <property type="project" value="UniProtKB-UniRule"/>
</dbReference>
<feature type="binding site" evidence="6">
    <location>
        <position position="71"/>
    </location>
    <ligand>
        <name>(6R)-10-formyltetrahydrofolate</name>
        <dbReference type="ChEBI" id="CHEBI:195366"/>
    </ligand>
</feature>
<comment type="function">
    <text evidence="6">Catalyzes the transfer of a formyl group from 10-formyltetrahydrofolate to 5-phospho-ribosyl-glycinamide (GAR), producing 5-phospho-ribosyl-N-formylglycinamide (FGAR) and tetrahydrofolate.</text>
</comment>
<dbReference type="InterPro" id="IPR002376">
    <property type="entry name" value="Formyl_transf_N"/>
</dbReference>
<feature type="domain" description="Formyl transferase N-terminal" evidence="7">
    <location>
        <begin position="10"/>
        <end position="185"/>
    </location>
</feature>
<dbReference type="InterPro" id="IPR004607">
    <property type="entry name" value="GART"/>
</dbReference>